<feature type="compositionally biased region" description="Low complexity" evidence="1">
    <location>
        <begin position="67"/>
        <end position="117"/>
    </location>
</feature>
<feature type="compositionally biased region" description="Basic residues" evidence="1">
    <location>
        <begin position="52"/>
        <end position="62"/>
    </location>
</feature>
<evidence type="ECO:0000313" key="2">
    <source>
        <dbReference type="EMBL" id="KAK0749300.1"/>
    </source>
</evidence>
<dbReference type="Proteomes" id="UP001172155">
    <property type="component" value="Unassembled WGS sequence"/>
</dbReference>
<evidence type="ECO:0000256" key="1">
    <source>
        <dbReference type="SAM" id="MobiDB-lite"/>
    </source>
</evidence>
<protein>
    <submittedName>
        <fullName evidence="2">Uncharacterized protein</fullName>
    </submittedName>
</protein>
<proteinExistence type="predicted"/>
<reference evidence="2" key="1">
    <citation type="submission" date="2023-06" db="EMBL/GenBank/DDBJ databases">
        <title>Genome-scale phylogeny and comparative genomics of the fungal order Sordariales.</title>
        <authorList>
            <consortium name="Lawrence Berkeley National Laboratory"/>
            <person name="Hensen N."/>
            <person name="Bonometti L."/>
            <person name="Westerberg I."/>
            <person name="Brannstrom I.O."/>
            <person name="Guillou S."/>
            <person name="Cros-Aarteil S."/>
            <person name="Calhoun S."/>
            <person name="Haridas S."/>
            <person name="Kuo A."/>
            <person name="Mondo S."/>
            <person name="Pangilinan J."/>
            <person name="Riley R."/>
            <person name="LaButti K."/>
            <person name="Andreopoulos B."/>
            <person name="Lipzen A."/>
            <person name="Chen C."/>
            <person name="Yanf M."/>
            <person name="Daum C."/>
            <person name="Ng V."/>
            <person name="Clum A."/>
            <person name="Steindorff A."/>
            <person name="Ohm R."/>
            <person name="Martin F."/>
            <person name="Silar P."/>
            <person name="Natvig D."/>
            <person name="Lalanne C."/>
            <person name="Gautier V."/>
            <person name="Ament-velasquez S.L."/>
            <person name="Kruys A."/>
            <person name="Hutchinson M.I."/>
            <person name="Powell A.J."/>
            <person name="Barry K."/>
            <person name="Miller A.N."/>
            <person name="Grigoriev I.V."/>
            <person name="Debuchy R."/>
            <person name="Gladieux P."/>
            <person name="Thoren M.H."/>
            <person name="Johannesson H."/>
        </authorList>
    </citation>
    <scope>NUCLEOTIDE SEQUENCE</scope>
    <source>
        <strain evidence="2">SMH3187-1</strain>
    </source>
</reference>
<sequence length="241" mass="26088">MFCFPQHEHHSPARILHSFRSHRSLRASAAVAAHQSQPPSELYPNDPNMHLPHFHHGLRHQRKPSDAPTMSSTITASTTRSSSDSSRPSTSGGRSDTSSIEWNPLGLHPPLAPAPRLHQQRSLHSFQQHLQQTKTVPVPAAPRPTLSSHGHSRSAPPALVIYDGFDFGFGKGERGSAPSTPSTISGSSGPSTPAMRRPGPPGGMDGPDFFIKRGGWKRRGIVFTPEVGRGGTNTPKVRIAW</sequence>
<dbReference type="AlphaFoldDB" id="A0AA40F134"/>
<comment type="caution">
    <text evidence="2">The sequence shown here is derived from an EMBL/GenBank/DDBJ whole genome shotgun (WGS) entry which is preliminary data.</text>
</comment>
<dbReference type="EMBL" id="JAUKUD010000003">
    <property type="protein sequence ID" value="KAK0749300.1"/>
    <property type="molecule type" value="Genomic_DNA"/>
</dbReference>
<feature type="compositionally biased region" description="Low complexity" evidence="1">
    <location>
        <begin position="175"/>
        <end position="197"/>
    </location>
</feature>
<evidence type="ECO:0000313" key="3">
    <source>
        <dbReference type="Proteomes" id="UP001172155"/>
    </source>
</evidence>
<feature type="compositionally biased region" description="Polar residues" evidence="1">
    <location>
        <begin position="120"/>
        <end position="135"/>
    </location>
</feature>
<accession>A0AA40F134</accession>
<name>A0AA40F134_9PEZI</name>
<feature type="region of interest" description="Disordered" evidence="1">
    <location>
        <begin position="27"/>
        <end position="157"/>
    </location>
</feature>
<organism evidence="2 3">
    <name type="scientific">Schizothecium vesticola</name>
    <dbReference type="NCBI Taxonomy" id="314040"/>
    <lineage>
        <taxon>Eukaryota</taxon>
        <taxon>Fungi</taxon>
        <taxon>Dikarya</taxon>
        <taxon>Ascomycota</taxon>
        <taxon>Pezizomycotina</taxon>
        <taxon>Sordariomycetes</taxon>
        <taxon>Sordariomycetidae</taxon>
        <taxon>Sordariales</taxon>
        <taxon>Schizotheciaceae</taxon>
        <taxon>Schizothecium</taxon>
    </lineage>
</organism>
<gene>
    <name evidence="2" type="ORF">B0T18DRAFT_436877</name>
</gene>
<keyword evidence="3" id="KW-1185">Reference proteome</keyword>
<feature type="region of interest" description="Disordered" evidence="1">
    <location>
        <begin position="172"/>
        <end position="209"/>
    </location>
</feature>